<proteinExistence type="predicted"/>
<accession>A0A1E1MTC5</accession>
<sequence length="70" mass="8140">MHIPVPVPVEVVFSFSLLLRYDIRSFLKPYAYLVREVRDAPLALRWPLPCRPSRTLCHYTLSSFPPSPIN</sequence>
<reference evidence="2" key="1">
    <citation type="submission" date="2016-03" db="EMBL/GenBank/DDBJ databases">
        <authorList>
            <person name="Guldener U."/>
        </authorList>
    </citation>
    <scope>NUCLEOTIDE SEQUENCE [LARGE SCALE GENOMIC DNA]</scope>
</reference>
<gene>
    <name evidence="1" type="ORF">RSE6_13616</name>
</gene>
<organism evidence="1 2">
    <name type="scientific">Rhynchosporium secalis</name>
    <name type="common">Barley scald fungus</name>
    <dbReference type="NCBI Taxonomy" id="38038"/>
    <lineage>
        <taxon>Eukaryota</taxon>
        <taxon>Fungi</taxon>
        <taxon>Dikarya</taxon>
        <taxon>Ascomycota</taxon>
        <taxon>Pezizomycotina</taxon>
        <taxon>Leotiomycetes</taxon>
        <taxon>Helotiales</taxon>
        <taxon>Ploettnerulaceae</taxon>
        <taxon>Rhynchosporium</taxon>
    </lineage>
</organism>
<dbReference type="Proteomes" id="UP000177625">
    <property type="component" value="Unassembled WGS sequence"/>
</dbReference>
<dbReference type="AlphaFoldDB" id="A0A1E1MTC5"/>
<keyword evidence="2" id="KW-1185">Reference proteome</keyword>
<dbReference type="EMBL" id="FJVC01000582">
    <property type="protein sequence ID" value="CZT52310.1"/>
    <property type="molecule type" value="Genomic_DNA"/>
</dbReference>
<protein>
    <submittedName>
        <fullName evidence="1">Uncharacterized protein</fullName>
    </submittedName>
</protein>
<evidence type="ECO:0000313" key="2">
    <source>
        <dbReference type="Proteomes" id="UP000177625"/>
    </source>
</evidence>
<evidence type="ECO:0000313" key="1">
    <source>
        <dbReference type="EMBL" id="CZT52310.1"/>
    </source>
</evidence>
<name>A0A1E1MTC5_RHYSE</name>